<dbReference type="Proteomes" id="UP000198403">
    <property type="component" value="Unassembled WGS sequence"/>
</dbReference>
<dbReference type="AlphaFoldDB" id="A0A238ZNZ1"/>
<dbReference type="InterPro" id="IPR036746">
    <property type="entry name" value="TT1725-like_sf"/>
</dbReference>
<evidence type="ECO:0000313" key="2">
    <source>
        <dbReference type="Proteomes" id="UP000198403"/>
    </source>
</evidence>
<dbReference type="EMBL" id="FZNO01000031">
    <property type="protein sequence ID" value="SNR85040.1"/>
    <property type="molecule type" value="Genomic_DNA"/>
</dbReference>
<dbReference type="InterPro" id="IPR007546">
    <property type="entry name" value="DUF503"/>
</dbReference>
<dbReference type="RefSeq" id="WP_089338506.1">
    <property type="nucleotide sequence ID" value="NZ_FZNO01000031.1"/>
</dbReference>
<dbReference type="Gene3D" id="3.30.70.1120">
    <property type="entry name" value="TT1725-like"/>
    <property type="match status" value="1"/>
</dbReference>
<dbReference type="PANTHER" id="PTHR36441">
    <property type="entry name" value="HYPOTHETICAL CYTOSOLIC PROTEIN"/>
    <property type="match status" value="1"/>
</dbReference>
<dbReference type="Pfam" id="PF04456">
    <property type="entry name" value="DUF503"/>
    <property type="match status" value="1"/>
</dbReference>
<dbReference type="SUPFAM" id="SSF103007">
    <property type="entry name" value="Hypothetical protein TT1725"/>
    <property type="match status" value="1"/>
</dbReference>
<evidence type="ECO:0000313" key="1">
    <source>
        <dbReference type="EMBL" id="SNR85040.1"/>
    </source>
</evidence>
<dbReference type="OrthoDB" id="9809023at2"/>
<evidence type="ECO:0008006" key="3">
    <source>
        <dbReference type="Google" id="ProtNLM"/>
    </source>
</evidence>
<accession>A0A238ZNZ1</accession>
<sequence length="98" mass="10664">MFTGTLTADLLLGDVHSLKGKRAVVRPIVAELRRRFAVAAAEVGDQDLHRRVQVGIATVSGDVGQVTDVLDACERLLAERPEVTLLSTHRQLFADTDD</sequence>
<reference evidence="1 2" key="1">
    <citation type="submission" date="2017-06" db="EMBL/GenBank/DDBJ databases">
        <authorList>
            <person name="Kim H.J."/>
            <person name="Triplett B.A."/>
        </authorList>
    </citation>
    <scope>NUCLEOTIDE SEQUENCE [LARGE SCALE GENOMIC DNA]</scope>
    <source>
        <strain evidence="1 2">DSM 44272</strain>
    </source>
</reference>
<proteinExistence type="predicted"/>
<keyword evidence="2" id="KW-1185">Reference proteome</keyword>
<name>A0A238ZNZ1_9ACTN</name>
<dbReference type="PANTHER" id="PTHR36441:SF1">
    <property type="entry name" value="DUF503 DOMAIN-CONTAINING PROTEIN"/>
    <property type="match status" value="1"/>
</dbReference>
<protein>
    <recommendedName>
        <fullName evidence="3">DUF503 domain-containing protein</fullName>
    </recommendedName>
</protein>
<gene>
    <name evidence="1" type="ORF">SAMN06272737_13117</name>
</gene>
<organism evidence="1 2">
    <name type="scientific">Blastococcus mobilis</name>
    <dbReference type="NCBI Taxonomy" id="1938746"/>
    <lineage>
        <taxon>Bacteria</taxon>
        <taxon>Bacillati</taxon>
        <taxon>Actinomycetota</taxon>
        <taxon>Actinomycetes</taxon>
        <taxon>Geodermatophilales</taxon>
        <taxon>Geodermatophilaceae</taxon>
        <taxon>Blastococcus</taxon>
    </lineage>
</organism>